<sequence>MDTKKVGLPDQLLLSPTRKLLSGFALWIASAFFIILSVLLLSSSLKGRAVFQGFNHVSVNSSSLVSSWPFSFPASYFPGKDNATASAFGVVLGKVHLGNLSDESGSGDPKGGFVVVGEEDPGSVRQNTQVAQGENLTDSTGVGSNIHGLLTNGSLPVGEPIAESESREISVKSNMTDHAGRRNTTSKEADWSNGRAVEQGQDEKRSTEASYQNCDIFDGRWERDDSKPFYPAGSCPHIDKDFDCHFNGRPDSGYVKWRWQPNGCDIPRLNATDFLERLRGKKLVFVGDSLNRNMWESLVCILRHSIRNKKRVYEISGRTEFKKKGFYAFFFEASLYKTSKLKHIIDYNCTVDFVGSPFLVRESSFSGANGTFETLRLDLMDKTTSMYHDADILVFNTGHWWTHEKTSKGEDYYQEGSHLHRRLKVLEAYKRALKTWARWVDRSTDRSRTHVFFRGYSVTHFRGGQWNSGGQCHKETEPIFNSTHLAKYPTKMKVLQNVLNEMKTPVTYLNISRLTDHRKDAHPSIYRMKYKTAEELIAAERAQDCSHWCLPGVPDTWNELLYVSLLKSGFGSWKT</sequence>
<dbReference type="GO" id="GO:0005794">
    <property type="term" value="C:Golgi apparatus"/>
    <property type="evidence" value="ECO:0007669"/>
    <property type="project" value="TreeGrafter"/>
</dbReference>
<feature type="domain" description="Trichome birefringence-like N-terminal" evidence="10">
    <location>
        <begin position="213"/>
        <end position="265"/>
    </location>
</feature>
<evidence type="ECO:0000256" key="7">
    <source>
        <dbReference type="SAM" id="MobiDB-lite"/>
    </source>
</evidence>
<dbReference type="Pfam" id="PF13839">
    <property type="entry name" value="PC-Esterase"/>
    <property type="match status" value="1"/>
</dbReference>
<protein>
    <recommendedName>
        <fullName evidence="13">Trichome birefringence-like N-terminal domain-containing protein</fullName>
    </recommendedName>
</protein>
<evidence type="ECO:0008006" key="13">
    <source>
        <dbReference type="Google" id="ProtNLM"/>
    </source>
</evidence>
<dbReference type="InterPro" id="IPR026057">
    <property type="entry name" value="TBL_C"/>
</dbReference>
<keyword evidence="3 8" id="KW-0812">Transmembrane</keyword>
<gene>
    <name evidence="11" type="ORF">LITE_LOCUS22871</name>
</gene>
<evidence type="ECO:0000259" key="9">
    <source>
        <dbReference type="Pfam" id="PF13839"/>
    </source>
</evidence>
<organism evidence="11 12">
    <name type="scientific">Linum tenue</name>
    <dbReference type="NCBI Taxonomy" id="586396"/>
    <lineage>
        <taxon>Eukaryota</taxon>
        <taxon>Viridiplantae</taxon>
        <taxon>Streptophyta</taxon>
        <taxon>Embryophyta</taxon>
        <taxon>Tracheophyta</taxon>
        <taxon>Spermatophyta</taxon>
        <taxon>Magnoliopsida</taxon>
        <taxon>eudicotyledons</taxon>
        <taxon>Gunneridae</taxon>
        <taxon>Pentapetalae</taxon>
        <taxon>rosids</taxon>
        <taxon>fabids</taxon>
        <taxon>Malpighiales</taxon>
        <taxon>Linaceae</taxon>
        <taxon>Linum</taxon>
    </lineage>
</organism>
<dbReference type="EMBL" id="CAMGYJ010000006">
    <property type="protein sequence ID" value="CAI0431006.1"/>
    <property type="molecule type" value="Genomic_DNA"/>
</dbReference>
<dbReference type="Proteomes" id="UP001154282">
    <property type="component" value="Unassembled WGS sequence"/>
</dbReference>
<proteinExistence type="inferred from homology"/>
<name>A0AAV0LCD7_9ROSI</name>
<keyword evidence="5 8" id="KW-1133">Transmembrane helix</keyword>
<evidence type="ECO:0000256" key="8">
    <source>
        <dbReference type="SAM" id="Phobius"/>
    </source>
</evidence>
<dbReference type="InterPro" id="IPR029962">
    <property type="entry name" value="TBL"/>
</dbReference>
<evidence type="ECO:0000256" key="6">
    <source>
        <dbReference type="ARBA" id="ARBA00023136"/>
    </source>
</evidence>
<comment type="caution">
    <text evidence="11">The sequence shown here is derived from an EMBL/GenBank/DDBJ whole genome shotgun (WGS) entry which is preliminary data.</text>
</comment>
<feature type="transmembrane region" description="Helical" evidence="8">
    <location>
        <begin position="20"/>
        <end position="41"/>
    </location>
</feature>
<accession>A0AAV0LCD7</accession>
<dbReference type="PANTHER" id="PTHR32285">
    <property type="entry name" value="PROTEIN TRICHOME BIREFRINGENCE-LIKE 9-RELATED"/>
    <property type="match status" value="1"/>
</dbReference>
<dbReference type="AlphaFoldDB" id="A0AAV0LCD7"/>
<dbReference type="GO" id="GO:0016020">
    <property type="term" value="C:membrane"/>
    <property type="evidence" value="ECO:0007669"/>
    <property type="project" value="UniProtKB-SubCell"/>
</dbReference>
<evidence type="ECO:0000256" key="3">
    <source>
        <dbReference type="ARBA" id="ARBA00022692"/>
    </source>
</evidence>
<comment type="similarity">
    <text evidence="2">Belongs to the PC-esterase family. TBL subfamily.</text>
</comment>
<feature type="domain" description="Trichome birefringence-like C-terminal" evidence="9">
    <location>
        <begin position="266"/>
        <end position="562"/>
    </location>
</feature>
<evidence type="ECO:0000256" key="1">
    <source>
        <dbReference type="ARBA" id="ARBA00004167"/>
    </source>
</evidence>
<comment type="subcellular location">
    <subcellularLocation>
        <location evidence="1">Membrane</location>
        <topology evidence="1">Single-pass membrane protein</topology>
    </subcellularLocation>
</comment>
<evidence type="ECO:0000313" key="11">
    <source>
        <dbReference type="EMBL" id="CAI0431006.1"/>
    </source>
</evidence>
<dbReference type="Pfam" id="PF14416">
    <property type="entry name" value="PMR5N"/>
    <property type="match status" value="1"/>
</dbReference>
<evidence type="ECO:0000256" key="2">
    <source>
        <dbReference type="ARBA" id="ARBA00007727"/>
    </source>
</evidence>
<dbReference type="PANTHER" id="PTHR32285:SF208">
    <property type="entry name" value="PROTEIN TRICHOME BIREFRINGENCE-LIKE 2"/>
    <property type="match status" value="1"/>
</dbReference>
<keyword evidence="6 8" id="KW-0472">Membrane</keyword>
<evidence type="ECO:0000259" key="10">
    <source>
        <dbReference type="Pfam" id="PF14416"/>
    </source>
</evidence>
<keyword evidence="4" id="KW-0735">Signal-anchor</keyword>
<dbReference type="InterPro" id="IPR025846">
    <property type="entry name" value="TBL_N"/>
</dbReference>
<reference evidence="11" key="1">
    <citation type="submission" date="2022-08" db="EMBL/GenBank/DDBJ databases">
        <authorList>
            <person name="Gutierrez-Valencia J."/>
        </authorList>
    </citation>
    <scope>NUCLEOTIDE SEQUENCE</scope>
</reference>
<dbReference type="GO" id="GO:0016413">
    <property type="term" value="F:O-acetyltransferase activity"/>
    <property type="evidence" value="ECO:0007669"/>
    <property type="project" value="InterPro"/>
</dbReference>
<feature type="region of interest" description="Disordered" evidence="7">
    <location>
        <begin position="166"/>
        <end position="209"/>
    </location>
</feature>
<evidence type="ECO:0000313" key="12">
    <source>
        <dbReference type="Proteomes" id="UP001154282"/>
    </source>
</evidence>
<evidence type="ECO:0000256" key="4">
    <source>
        <dbReference type="ARBA" id="ARBA00022968"/>
    </source>
</evidence>
<evidence type="ECO:0000256" key="5">
    <source>
        <dbReference type="ARBA" id="ARBA00022989"/>
    </source>
</evidence>
<keyword evidence="12" id="KW-1185">Reference proteome</keyword>